<evidence type="ECO:0008006" key="4">
    <source>
        <dbReference type="Google" id="ProtNLM"/>
    </source>
</evidence>
<dbReference type="FunFam" id="3.80.10.10:FF:000041">
    <property type="entry name" value="LRR receptor-like serine/threonine-protein kinase ERECTA"/>
    <property type="match status" value="1"/>
</dbReference>
<dbReference type="GO" id="GO:0005886">
    <property type="term" value="C:plasma membrane"/>
    <property type="evidence" value="ECO:0007669"/>
    <property type="project" value="UniProtKB-SubCell"/>
</dbReference>
<gene>
    <name evidence="3" type="ORF">METZ01_LOCUS463804</name>
</gene>
<name>A0A383ATV4_9ZZZZ</name>
<reference evidence="3" key="1">
    <citation type="submission" date="2018-05" db="EMBL/GenBank/DDBJ databases">
        <authorList>
            <person name="Lanie J.A."/>
            <person name="Ng W.-L."/>
            <person name="Kazmierczak K.M."/>
            <person name="Andrzejewski T.M."/>
            <person name="Davidsen T.M."/>
            <person name="Wayne K.J."/>
            <person name="Tettelin H."/>
            <person name="Glass J.I."/>
            <person name="Rusch D."/>
            <person name="Podicherti R."/>
            <person name="Tsui H.-C.T."/>
            <person name="Winkler M.E."/>
        </authorList>
    </citation>
    <scope>NUCLEOTIDE SEQUENCE</scope>
</reference>
<dbReference type="PANTHER" id="PTHR48062">
    <property type="entry name" value="RECEPTOR-LIKE PROTEIN 14"/>
    <property type="match status" value="1"/>
</dbReference>
<dbReference type="InterPro" id="IPR032675">
    <property type="entry name" value="LRR_dom_sf"/>
</dbReference>
<organism evidence="3">
    <name type="scientific">marine metagenome</name>
    <dbReference type="NCBI Taxonomy" id="408172"/>
    <lineage>
        <taxon>unclassified sequences</taxon>
        <taxon>metagenomes</taxon>
        <taxon>ecological metagenomes</taxon>
    </lineage>
</organism>
<dbReference type="Pfam" id="PF00560">
    <property type="entry name" value="LRR_1"/>
    <property type="match status" value="4"/>
</dbReference>
<dbReference type="AlphaFoldDB" id="A0A383ATV4"/>
<evidence type="ECO:0000256" key="1">
    <source>
        <dbReference type="ARBA" id="ARBA00022614"/>
    </source>
</evidence>
<proteinExistence type="predicted"/>
<dbReference type="PANTHER" id="PTHR48062:SF21">
    <property type="entry name" value="RECEPTOR-LIKE PROTEIN 12"/>
    <property type="match status" value="1"/>
</dbReference>
<evidence type="ECO:0000256" key="2">
    <source>
        <dbReference type="ARBA" id="ARBA00022737"/>
    </source>
</evidence>
<accession>A0A383ATV4</accession>
<feature type="non-terminal residue" evidence="3">
    <location>
        <position position="250"/>
    </location>
</feature>
<dbReference type="Gene3D" id="3.80.10.10">
    <property type="entry name" value="Ribonuclease Inhibitor"/>
    <property type="match status" value="2"/>
</dbReference>
<sequence>ELWNLVNLERLDLDRNQLSGEISPEIENLINLNILFLWVNQLSGEIPSEIGNLTNLNTLVIGDNQFTGLIPEEICNINLDPMFDNYNWSERMFDGNKFCPPYPECIEQYVDFLDQDLTDTDCFSCDDEDVYDLWGTCYHVDYTFGLDFFNNELTGEIPQEIENFVNLNYLDLQGNNLSGLVSDFICGIDTYNLINNSFCGPFPDCLDNNSIFPQENSYDCEEFCNENTEINVWGSCYNIDETIELIFNNS</sequence>
<dbReference type="EMBL" id="UINC01194724">
    <property type="protein sequence ID" value="SVE10950.1"/>
    <property type="molecule type" value="Genomic_DNA"/>
</dbReference>
<keyword evidence="2" id="KW-0677">Repeat</keyword>
<dbReference type="InterPro" id="IPR051502">
    <property type="entry name" value="RLP_Defense_Trigger"/>
</dbReference>
<dbReference type="GO" id="GO:0012505">
    <property type="term" value="C:endomembrane system"/>
    <property type="evidence" value="ECO:0007669"/>
    <property type="project" value="UniProtKB-SubCell"/>
</dbReference>
<dbReference type="SUPFAM" id="SSF52058">
    <property type="entry name" value="L domain-like"/>
    <property type="match status" value="1"/>
</dbReference>
<evidence type="ECO:0000313" key="3">
    <source>
        <dbReference type="EMBL" id="SVE10950.1"/>
    </source>
</evidence>
<feature type="non-terminal residue" evidence="3">
    <location>
        <position position="1"/>
    </location>
</feature>
<protein>
    <recommendedName>
        <fullName evidence="4">L domain-like protein</fullName>
    </recommendedName>
</protein>
<dbReference type="InterPro" id="IPR001611">
    <property type="entry name" value="Leu-rich_rpt"/>
</dbReference>
<keyword evidence="1" id="KW-0433">Leucine-rich repeat</keyword>